<name>A0A100WBN9_MYCCR</name>
<evidence type="ECO:0000313" key="1">
    <source>
        <dbReference type="EMBL" id="GAS95504.1"/>
    </source>
</evidence>
<dbReference type="STRING" id="228230.RMCC_2470"/>
<dbReference type="Proteomes" id="UP000069443">
    <property type="component" value="Unassembled WGS sequence"/>
</dbReference>
<comment type="caution">
    <text evidence="1">The sequence shown here is derived from an EMBL/GenBank/DDBJ whole genome shotgun (WGS) entry which is preliminary data.</text>
</comment>
<dbReference type="EMBL" id="BCSY01000039">
    <property type="protein sequence ID" value="GAS95504.1"/>
    <property type="molecule type" value="Genomic_DNA"/>
</dbReference>
<sequence length="248" mass="27772">MKCSRPKCPYKVERAGLCYKHYIASPDTGFMPAQPVRAHMDRLRAAGWTWAAIAQAAGLTDQGVYYIRGARTVQRATYTAIMSIPVVDGDGMVDSLGSARRIQALMAIGWSQAECARRLKMTPQRLWHTMQHKRIRADKARAIDALFRELCMTPGKSVRARNYAHASGWPPPLGWDCIDDPNETPNLGDRYASFLERYEDAISIGIPLLELPRRLGLLPDSLAASMRRNNIPVPNELYSLCSARRKTA</sequence>
<proteinExistence type="predicted"/>
<reference evidence="2" key="2">
    <citation type="submission" date="2016-02" db="EMBL/GenBank/DDBJ databases">
        <title>Draft genome sequence of five rapidly growing Mycobacterium species.</title>
        <authorList>
            <person name="Katahira K."/>
            <person name="Gotou Y."/>
            <person name="Iida K."/>
            <person name="Ogura Y."/>
            <person name="Hayashi T."/>
        </authorList>
    </citation>
    <scope>NUCLEOTIDE SEQUENCE [LARGE SCALE GENOMIC DNA]</scope>
    <source>
        <strain evidence="2">JCM15298</strain>
    </source>
</reference>
<keyword evidence="2" id="KW-1185">Reference proteome</keyword>
<evidence type="ECO:0000313" key="2">
    <source>
        <dbReference type="Proteomes" id="UP000069443"/>
    </source>
</evidence>
<accession>A0A100WBN9</accession>
<organism evidence="1 2">
    <name type="scientific">Mycolicibacterium canariasense</name>
    <name type="common">Mycobacterium canariasense</name>
    <dbReference type="NCBI Taxonomy" id="228230"/>
    <lineage>
        <taxon>Bacteria</taxon>
        <taxon>Bacillati</taxon>
        <taxon>Actinomycetota</taxon>
        <taxon>Actinomycetes</taxon>
        <taxon>Mycobacteriales</taxon>
        <taxon>Mycobacteriaceae</taxon>
        <taxon>Mycolicibacterium</taxon>
    </lineage>
</organism>
<gene>
    <name evidence="1" type="ORF">RMCC_2470</name>
</gene>
<reference evidence="2" key="1">
    <citation type="journal article" date="2016" name="Genome Announc.">
        <title>Draft Genome Sequences of Five Rapidly Growing Mycobacterium Species, M. thermoresistibile, M. fortuitum subsp. acetamidolyticum, M. canariasense, M. brisbanense, and M. novocastrense.</title>
        <authorList>
            <person name="Katahira K."/>
            <person name="Ogura Y."/>
            <person name="Gotoh Y."/>
            <person name="Hayashi T."/>
        </authorList>
    </citation>
    <scope>NUCLEOTIDE SEQUENCE [LARGE SCALE GENOMIC DNA]</scope>
    <source>
        <strain evidence="2">JCM15298</strain>
    </source>
</reference>
<dbReference type="AlphaFoldDB" id="A0A100WBN9"/>
<protein>
    <submittedName>
        <fullName evidence="1">Helix-turn-helix domain protein</fullName>
    </submittedName>
</protein>